<comment type="caution">
    <text evidence="2">The sequence shown here is derived from an EMBL/GenBank/DDBJ whole genome shotgun (WGS) entry which is preliminary data.</text>
</comment>
<evidence type="ECO:0000313" key="3">
    <source>
        <dbReference type="Proteomes" id="UP000192257"/>
    </source>
</evidence>
<name>A0A1X0NS79_9TRYP</name>
<dbReference type="RefSeq" id="XP_028881399.1">
    <property type="nucleotide sequence ID" value="XM_029027179.1"/>
</dbReference>
<keyword evidence="3" id="KW-1185">Reference proteome</keyword>
<feature type="region of interest" description="Disordered" evidence="1">
    <location>
        <begin position="229"/>
        <end position="273"/>
    </location>
</feature>
<evidence type="ECO:0000313" key="2">
    <source>
        <dbReference type="EMBL" id="ORC87333.1"/>
    </source>
</evidence>
<protein>
    <submittedName>
        <fullName evidence="2">Uncharacterized protein</fullName>
    </submittedName>
</protein>
<dbReference type="EMBL" id="NBCO01000022">
    <property type="protein sequence ID" value="ORC87333.1"/>
    <property type="molecule type" value="Genomic_DNA"/>
</dbReference>
<evidence type="ECO:0000256" key="1">
    <source>
        <dbReference type="SAM" id="MobiDB-lite"/>
    </source>
</evidence>
<dbReference type="PANTHER" id="PTHR16148">
    <property type="entry name" value="NF-KAPPA-B-REPRESSING FACTOR-RELATED"/>
    <property type="match status" value="1"/>
</dbReference>
<dbReference type="VEuPathDB" id="TriTrypDB:TM35_000221320"/>
<feature type="compositionally biased region" description="Low complexity" evidence="1">
    <location>
        <begin position="253"/>
        <end position="271"/>
    </location>
</feature>
<feature type="region of interest" description="Disordered" evidence="1">
    <location>
        <begin position="403"/>
        <end position="437"/>
    </location>
</feature>
<dbReference type="AlphaFoldDB" id="A0A1X0NS79"/>
<proteinExistence type="predicted"/>
<gene>
    <name evidence="2" type="ORF">TM35_000221320</name>
</gene>
<reference evidence="2 3" key="1">
    <citation type="submission" date="2017-03" db="EMBL/GenBank/DDBJ databases">
        <title>An alternative strategy for trypanosome survival in the mammalian bloodstream revealed through genome and transcriptome analysis of the ubiquitous bovine parasite Trypanosoma (Megatrypanum) theileri.</title>
        <authorList>
            <person name="Kelly S."/>
            <person name="Ivens A."/>
            <person name="Mott A."/>
            <person name="O'Neill E."/>
            <person name="Emms D."/>
            <person name="Macleod O."/>
            <person name="Voorheis P."/>
            <person name="Matthews J."/>
            <person name="Matthews K."/>
            <person name="Carrington M."/>
        </authorList>
    </citation>
    <scope>NUCLEOTIDE SEQUENCE [LARGE SCALE GENOMIC DNA]</scope>
    <source>
        <strain evidence="2">Edinburgh</strain>
    </source>
</reference>
<feature type="compositionally biased region" description="Low complexity" evidence="1">
    <location>
        <begin position="403"/>
        <end position="416"/>
    </location>
</feature>
<feature type="region of interest" description="Disordered" evidence="1">
    <location>
        <begin position="1"/>
        <end position="20"/>
    </location>
</feature>
<dbReference type="GeneID" id="39986959"/>
<dbReference type="PANTHER" id="PTHR16148:SF14">
    <property type="entry name" value="MYND-TYPE DOMAIN-CONTAINING PROTEIN"/>
    <property type="match status" value="1"/>
</dbReference>
<sequence>MSSSLVSSSDNNNNNNNNNNNSIVLECQRLLKLYDDAVKQLRVPLADKAFYETCFVLPVRELLGLSTSEQLHHNHNNQQQIKIEKQKGCLIALRALCTHLEAHRESTLRVLQLCQHRDELVRELLHYCEHYENINNTSTNSNSSNNDVESRKPDDDIVTFFLDKLNEHHLVTLVLVESIFNWREQLTRPFSFNVSGANYIYRIMEDCAMMDTSKLGVALHLQLREYPLGSNNSSLHKTGGGRGGRSRKKVRQTSRNAHTRSSSSNNSSHTNKIGHKYTSFIPATLMQGNPSLCRRSSVTSLLREKHKLKQGERQREKVREQRDKERLIWGEAVIKGEHLLQQQLLSELMGMAEEGYFVPFIAMPDILRDSDKGLPLAEDSTEVWRKQLLTTNNNDYLMGSVVSQQQQQGTNGQSSNHTKKENGINENDNTGNGMVFSEKRPSVYSSLSVISSSTESSSSSSVIPSSPSSPSSSSLSSLSSSFVQLSSSSSAAALSPESSSEK</sequence>
<dbReference type="OrthoDB" id="265347at2759"/>
<organism evidence="2 3">
    <name type="scientific">Trypanosoma theileri</name>
    <dbReference type="NCBI Taxonomy" id="67003"/>
    <lineage>
        <taxon>Eukaryota</taxon>
        <taxon>Discoba</taxon>
        <taxon>Euglenozoa</taxon>
        <taxon>Kinetoplastea</taxon>
        <taxon>Metakinetoplastina</taxon>
        <taxon>Trypanosomatida</taxon>
        <taxon>Trypanosomatidae</taxon>
        <taxon>Trypanosoma</taxon>
    </lineage>
</organism>
<dbReference type="Proteomes" id="UP000192257">
    <property type="component" value="Unassembled WGS sequence"/>
</dbReference>
<feature type="region of interest" description="Disordered" evidence="1">
    <location>
        <begin position="454"/>
        <end position="477"/>
    </location>
</feature>
<accession>A0A1X0NS79</accession>